<reference evidence="1 2" key="1">
    <citation type="submission" date="2021-06" db="EMBL/GenBank/DDBJ databases">
        <authorList>
            <person name="Sun Q."/>
            <person name="Li D."/>
        </authorList>
    </citation>
    <scope>NUCLEOTIDE SEQUENCE [LARGE SCALE GENOMIC DNA]</scope>
    <source>
        <strain evidence="1 2">MSJ-6</strain>
    </source>
</reference>
<evidence type="ECO:0000313" key="2">
    <source>
        <dbReference type="Proteomes" id="UP000743001"/>
    </source>
</evidence>
<dbReference type="InterPro" id="IPR009394">
    <property type="entry name" value="MmcB-like"/>
</dbReference>
<organism evidence="1 2">
    <name type="scientific">Paenibacillus brevis</name>
    <dbReference type="NCBI Taxonomy" id="2841508"/>
    <lineage>
        <taxon>Bacteria</taxon>
        <taxon>Bacillati</taxon>
        <taxon>Bacillota</taxon>
        <taxon>Bacilli</taxon>
        <taxon>Bacillales</taxon>
        <taxon>Paenibacillaceae</taxon>
        <taxon>Paenibacillus</taxon>
    </lineage>
</organism>
<evidence type="ECO:0000313" key="1">
    <source>
        <dbReference type="EMBL" id="MBU5672704.1"/>
    </source>
</evidence>
<dbReference type="Proteomes" id="UP000743001">
    <property type="component" value="Unassembled WGS sequence"/>
</dbReference>
<sequence length="262" mass="30517">MSKVRADQVKHALANRHTDDLFLTEVKTGQTWNNKELLKFDALAMKRSWANPCITGYEVKVSRSDFTRDTKWPGYMAYCNKFSFVCPKGLITKDELPDNVGLIYYYPDTGALRSERPAKHRMIEIPTEMYMYMLMSRIEPDRHPFFSSQREMMQAYIADKTDRARLGKVAGSKLVTEILELRKKVEDEDWEKKRLQRDSELVQEVRELLSEYGIRLGAWNNWQDDLKQRLSTGVNPQVITTLTKIVSEAERLQQLIKPAASE</sequence>
<proteinExistence type="predicted"/>
<name>A0ABS6FRF1_9BACL</name>
<gene>
    <name evidence="1" type="ORF">KQJ23_12785</name>
</gene>
<protein>
    <submittedName>
        <fullName evidence="1">MmcB family DNA repair protein</fullName>
    </submittedName>
</protein>
<dbReference type="RefSeq" id="WP_216479284.1">
    <property type="nucleotide sequence ID" value="NZ_JAHLQJ010000010.1"/>
</dbReference>
<comment type="caution">
    <text evidence="1">The sequence shown here is derived from an EMBL/GenBank/DDBJ whole genome shotgun (WGS) entry which is preliminary data.</text>
</comment>
<accession>A0ABS6FRF1</accession>
<dbReference type="Pfam" id="PF06319">
    <property type="entry name" value="MmcB-like"/>
    <property type="match status" value="1"/>
</dbReference>
<dbReference type="EMBL" id="JAHLQJ010000010">
    <property type="protein sequence ID" value="MBU5672704.1"/>
    <property type="molecule type" value="Genomic_DNA"/>
</dbReference>
<keyword evidence="2" id="KW-1185">Reference proteome</keyword>